<protein>
    <recommendedName>
        <fullName evidence="3">Lipoprotein</fullName>
    </recommendedName>
</protein>
<accession>A0AAE8Q4B5</accession>
<organism evidence="1 2">
    <name type="scientific">Rhizobium ruizarguesonis</name>
    <dbReference type="NCBI Taxonomy" id="2081791"/>
    <lineage>
        <taxon>Bacteria</taxon>
        <taxon>Pseudomonadati</taxon>
        <taxon>Pseudomonadota</taxon>
        <taxon>Alphaproteobacteria</taxon>
        <taxon>Hyphomicrobiales</taxon>
        <taxon>Rhizobiaceae</taxon>
        <taxon>Rhizobium/Agrobacterium group</taxon>
        <taxon>Rhizobium</taxon>
    </lineage>
</organism>
<evidence type="ECO:0000313" key="1">
    <source>
        <dbReference type="EMBL" id="TBF02137.1"/>
    </source>
</evidence>
<gene>
    <name evidence="1" type="ORF">ELG94_34985</name>
</gene>
<evidence type="ECO:0008006" key="3">
    <source>
        <dbReference type="Google" id="ProtNLM"/>
    </source>
</evidence>
<dbReference type="Proteomes" id="UP000291892">
    <property type="component" value="Unassembled WGS sequence"/>
</dbReference>
<dbReference type="AlphaFoldDB" id="A0AAE8Q4B5"/>
<evidence type="ECO:0000313" key="2">
    <source>
        <dbReference type="Proteomes" id="UP000291892"/>
    </source>
</evidence>
<comment type="caution">
    <text evidence="1">The sequence shown here is derived from an EMBL/GenBank/DDBJ whole genome shotgun (WGS) entry which is preliminary data.</text>
</comment>
<proteinExistence type="predicted"/>
<name>A0AAE8Q4B5_9HYPH</name>
<dbReference type="EMBL" id="SIKX01000006">
    <property type="protein sequence ID" value="TBF02137.1"/>
    <property type="molecule type" value="Genomic_DNA"/>
</dbReference>
<reference evidence="1 2" key="1">
    <citation type="submission" date="2019-02" db="EMBL/GenBank/DDBJ databases">
        <title>The genomic architecture of introgression among sibling species of bacteria.</title>
        <authorList>
            <person name="Cavassim M.I.A."/>
            <person name="Moeskjaer S."/>
            <person name="Moslemi C."/>
            <person name="Fields B."/>
            <person name="Bachmann A."/>
            <person name="Vilhjalmsson B."/>
            <person name="Schierup M.H."/>
            <person name="Young J.P.W."/>
            <person name="Andersen S.U."/>
        </authorList>
    </citation>
    <scope>NUCLEOTIDE SEQUENCE [LARGE SCALE GENOMIC DNA]</scope>
    <source>
        <strain evidence="1 2">SM42</strain>
    </source>
</reference>
<sequence>MRLLFAFVGALFVAGCTSDSSSGKWREVQPDTKAGRLERAKVICNGRAGETQVVAGRYWIAGAIASGNTFNACMAEQGFVQ</sequence>
<dbReference type="PROSITE" id="PS51257">
    <property type="entry name" value="PROKAR_LIPOPROTEIN"/>
    <property type="match status" value="1"/>
</dbReference>